<gene>
    <name evidence="1" type="ORF">BAL341_3381</name>
</gene>
<proteinExistence type="predicted"/>
<reference evidence="1" key="1">
    <citation type="submission" date="2019-04" db="EMBL/GenBank/DDBJ databases">
        <authorList>
            <person name="Brambilla D."/>
        </authorList>
    </citation>
    <scope>NUCLEOTIDE SEQUENCE</scope>
    <source>
        <strain evidence="1">BAL1</strain>
    </source>
</reference>
<dbReference type="EMBL" id="CAAJGR010000032">
    <property type="protein sequence ID" value="VHO06357.1"/>
    <property type="molecule type" value="Genomic_DNA"/>
</dbReference>
<accession>A0A486XUV9</accession>
<name>A0A486XUV9_9GAMM</name>
<protein>
    <submittedName>
        <fullName evidence="1">Uncharacterized protein</fullName>
    </submittedName>
</protein>
<evidence type="ECO:0000313" key="1">
    <source>
        <dbReference type="EMBL" id="VHO06357.1"/>
    </source>
</evidence>
<organism evidence="1">
    <name type="scientific">Rheinheimera sp. BAL341</name>
    <dbReference type="NCBI Taxonomy" id="1708203"/>
    <lineage>
        <taxon>Bacteria</taxon>
        <taxon>Pseudomonadati</taxon>
        <taxon>Pseudomonadota</taxon>
        <taxon>Gammaproteobacteria</taxon>
        <taxon>Chromatiales</taxon>
        <taxon>Chromatiaceae</taxon>
        <taxon>Rheinheimera</taxon>
    </lineage>
</organism>
<dbReference type="AlphaFoldDB" id="A0A486XUV9"/>
<sequence>MDRQNHLLNALAQLDITAAEAKTLFDLLDFIDAPNDLFCLGGVLENVAAALELPIIKEVAPYTKLVQQALEYRSKTYYLLEKLKSHRDKEQFFRPMETNVKMVMQGYLTKYPIYVLLFMNSDKNQPFYNAIQQVLLFLPALIEQHTVSNPNVYQKEYENRQLCEIIREFSTESMITDWYQGIKGQQYPSLSNIILLFKQLSKRLEKGVYPRKQRLLNRLDSLIQILQLGLGIPKKRHSVKGRHGGSTPHKSPEIDGYTALTGEMLVQLTLPDIHDDDDLIYALWESPTESIDYEAIHSGEDEQEQEVGDVYIFQTAQPLESYVQAFHGKRVSSAILNRITRQNNYLPLSLQMLSPREYQLLLDAINTQPDKGRMLVIQLCLLTMLYTASPFERARECLFATRFDDNQTPSQIGYEYSTNSWIIPALNLNYKTAGDFPDAEKPVNLLRLPATALCKLKFEMLATVLPPSETPVIPGNKTNILSGDINNYIKDINSGTLTIGRISNNLLVTSCAQLGQATTALLFNREPPGSMARSYYTSLNTSLLQERYKTLIGTLATSVGRATGTASPAESLGWIGARYRPEMGQVAEAIANIKKDLSSLQTRLTAPGTWIDFHNLYTTYQVLCQSLLTAMRPITTPLVKREQLVFSTGVFIRKEKAREDEFNTRHIPVCQIVLQLISAYENHLIVIKSRLMRKSIKPASLPALFYLEANGKPQHFQPLLYQRMLKNYVGLPPNLNRRLLRNYLEEQSVSHEIIDVALGHANIGEQHWGAHSTLSMRDIRKQLAPHMTKFATLLNIDAAEGLTA</sequence>